<dbReference type="PROSITE" id="PS50189">
    <property type="entry name" value="NTR"/>
    <property type="match status" value="1"/>
</dbReference>
<dbReference type="InterPro" id="IPR001134">
    <property type="entry name" value="Netrin_domain"/>
</dbReference>
<dbReference type="EMBL" id="JTDE01000228">
    <property type="protein sequence ID" value="KAF7261902.1"/>
    <property type="molecule type" value="Genomic_DNA"/>
</dbReference>
<proteinExistence type="inferred from homology"/>
<dbReference type="SUPFAM" id="SSF50242">
    <property type="entry name" value="TIMP-like"/>
    <property type="match status" value="1"/>
</dbReference>
<dbReference type="Gene3D" id="3.90.370.10">
    <property type="entry name" value="Tissue inhibitor of metalloproteinase-1. Chain B, domain 1"/>
    <property type="match status" value="1"/>
</dbReference>
<name>A0A8S9Z4U7_9TREM</name>
<keyword evidence="3" id="KW-0964">Secreted</keyword>
<keyword evidence="11" id="KW-1185">Reference proteome</keyword>
<keyword evidence="5" id="KW-0646">Protease inhibitor</keyword>
<organism evidence="10 11">
    <name type="scientific">Paragonimus skrjabini miyazakii</name>
    <dbReference type="NCBI Taxonomy" id="59628"/>
    <lineage>
        <taxon>Eukaryota</taxon>
        <taxon>Metazoa</taxon>
        <taxon>Spiralia</taxon>
        <taxon>Lophotrochozoa</taxon>
        <taxon>Platyhelminthes</taxon>
        <taxon>Trematoda</taxon>
        <taxon>Digenea</taxon>
        <taxon>Plagiorchiida</taxon>
        <taxon>Troglotremata</taxon>
        <taxon>Troglotrematidae</taxon>
        <taxon>Paragonimus</taxon>
    </lineage>
</organism>
<reference evidence="10" key="1">
    <citation type="submission" date="2019-07" db="EMBL/GenBank/DDBJ databases">
        <title>Annotation for the trematode Paragonimus miyazaki's.</title>
        <authorList>
            <person name="Choi Y.-J."/>
        </authorList>
    </citation>
    <scope>NUCLEOTIDE SEQUENCE</scope>
    <source>
        <strain evidence="10">Japan</strain>
    </source>
</reference>
<protein>
    <recommendedName>
        <fullName evidence="9">NTR domain-containing protein</fullName>
    </recommendedName>
</protein>
<dbReference type="OrthoDB" id="6041373at2759"/>
<feature type="disulfide bond" evidence="8">
    <location>
        <begin position="348"/>
        <end position="396"/>
    </location>
</feature>
<dbReference type="Pfam" id="PF00965">
    <property type="entry name" value="TIMP"/>
    <property type="match status" value="1"/>
</dbReference>
<dbReference type="InterPro" id="IPR027465">
    <property type="entry name" value="TIMP_C"/>
</dbReference>
<keyword evidence="7" id="KW-0481">Metalloenzyme inhibitor</keyword>
<evidence type="ECO:0000256" key="4">
    <source>
        <dbReference type="ARBA" id="ARBA00022608"/>
    </source>
</evidence>
<dbReference type="GO" id="GO:0051045">
    <property type="term" value="P:negative regulation of membrane protein ectodomain proteolysis"/>
    <property type="evidence" value="ECO:0007669"/>
    <property type="project" value="TreeGrafter"/>
</dbReference>
<gene>
    <name evidence="10" type="ORF">EG68_00795</name>
</gene>
<comment type="subcellular location">
    <subcellularLocation>
        <location evidence="1">Secreted</location>
    </subcellularLocation>
</comment>
<feature type="disulfide bond" evidence="8">
    <location>
        <begin position="201"/>
        <end position="320"/>
    </location>
</feature>
<sequence>MVILKHSCMIERVSNDSALDKLSQHTKTPCYFNSHTVIDPKYWHLRMQILIVFFFLFTSTSSGIRVYTSVQTRKSPYQNWSLYNNPYMSNRNPITQSSLGVNEFALPPLELLDEPQNKEQYHSDVNRKLWNSEWSHLLQQSSSSEKFNRPNYLTGLRNQRINSYPPWYADKYRRYPRDESDREIDGTNRHPWSYRARCRSCGRPMLQDSFCTDDFVAQLTFLGSLHFADVFHTAKMNTDLDWPVLVLLVYVYKDLTTVHDDRQYLAYIYEVYKDTKRYFRPTQYTRITYKCDRFHTGPAAGQVYLLTGLFFDGTPNVDSCSWKAKWSEVTRQQKRYLRLKYHLFCGICKIQRVHRIEPEVHQQPDTCYVPISPNQNEMVCRDRFSLCRYRRHTKTCEFNRRTPYDICEKWLSSYS</sequence>
<evidence type="ECO:0000259" key="9">
    <source>
        <dbReference type="PROSITE" id="PS50189"/>
    </source>
</evidence>
<dbReference type="AlphaFoldDB" id="A0A8S9Z4U7"/>
<evidence type="ECO:0000256" key="3">
    <source>
        <dbReference type="ARBA" id="ARBA00022525"/>
    </source>
</evidence>
<evidence type="ECO:0000256" key="5">
    <source>
        <dbReference type="ARBA" id="ARBA00022690"/>
    </source>
</evidence>
<dbReference type="InterPro" id="IPR008993">
    <property type="entry name" value="TIMP-like_OB-fold"/>
</dbReference>
<feature type="disulfide bond" evidence="8">
    <location>
        <begin position="367"/>
        <end position="387"/>
    </location>
</feature>
<dbReference type="GO" id="GO:0005615">
    <property type="term" value="C:extracellular space"/>
    <property type="evidence" value="ECO:0007669"/>
    <property type="project" value="TreeGrafter"/>
</dbReference>
<evidence type="ECO:0000256" key="7">
    <source>
        <dbReference type="ARBA" id="ARBA00023215"/>
    </source>
</evidence>
<comment type="caution">
    <text evidence="10">The sequence shown here is derived from an EMBL/GenBank/DDBJ whole genome shotgun (WGS) entry which is preliminary data.</text>
</comment>
<evidence type="ECO:0000256" key="6">
    <source>
        <dbReference type="ARBA" id="ARBA00023157"/>
    </source>
</evidence>
<evidence type="ECO:0000256" key="2">
    <source>
        <dbReference type="ARBA" id="ARBA00011027"/>
    </source>
</evidence>
<dbReference type="InterPro" id="IPR001820">
    <property type="entry name" value="TIMP"/>
</dbReference>
<dbReference type="PANTHER" id="PTHR11844:SF33">
    <property type="entry name" value="TISSUE INHIBITOR OF METALLOPROTEINASE"/>
    <property type="match status" value="1"/>
</dbReference>
<comment type="similarity">
    <text evidence="2">Belongs to the protease inhibitor I35 (TIMP) family.</text>
</comment>
<dbReference type="Proteomes" id="UP000822476">
    <property type="component" value="Unassembled WGS sequence"/>
</dbReference>
<feature type="domain" description="NTR" evidence="9">
    <location>
        <begin position="198"/>
        <end position="345"/>
    </location>
</feature>
<dbReference type="Gene3D" id="2.40.50.120">
    <property type="match status" value="1"/>
</dbReference>
<accession>A0A8S9Z4U7</accession>
<evidence type="ECO:0000256" key="1">
    <source>
        <dbReference type="ARBA" id="ARBA00004613"/>
    </source>
</evidence>
<evidence type="ECO:0000256" key="8">
    <source>
        <dbReference type="PIRSR" id="PIRSR601820-3"/>
    </source>
</evidence>
<dbReference type="PANTHER" id="PTHR11844">
    <property type="entry name" value="METALLOPROTEASE INHIBITOR"/>
    <property type="match status" value="1"/>
</dbReference>
<keyword evidence="6 8" id="KW-1015">Disulfide bond</keyword>
<dbReference type="GO" id="GO:0002020">
    <property type="term" value="F:protease binding"/>
    <property type="evidence" value="ECO:0007669"/>
    <property type="project" value="TreeGrafter"/>
</dbReference>
<dbReference type="GO" id="GO:0031012">
    <property type="term" value="C:extracellular matrix"/>
    <property type="evidence" value="ECO:0007669"/>
    <property type="project" value="TreeGrafter"/>
</dbReference>
<dbReference type="GO" id="GO:0008191">
    <property type="term" value="F:metalloendopeptidase inhibitor activity"/>
    <property type="evidence" value="ECO:0007669"/>
    <property type="project" value="InterPro"/>
</dbReference>
<evidence type="ECO:0000313" key="10">
    <source>
        <dbReference type="EMBL" id="KAF7261902.1"/>
    </source>
</evidence>
<feature type="disulfide bond" evidence="8">
    <location>
        <begin position="211"/>
        <end position="345"/>
    </location>
</feature>
<keyword evidence="4" id="KW-0483">Metalloprotease inhibitor</keyword>
<evidence type="ECO:0000313" key="11">
    <source>
        <dbReference type="Proteomes" id="UP000822476"/>
    </source>
</evidence>